<dbReference type="PANTHER" id="PTHR33067:SF9">
    <property type="entry name" value="RNA-DIRECTED DNA POLYMERASE"/>
    <property type="match status" value="1"/>
</dbReference>
<proteinExistence type="predicted"/>
<reference evidence="2" key="1">
    <citation type="journal article" date="2016" name="Nat. Genet.">
        <title>The genome sequences of Arachis duranensis and Arachis ipaensis, the diploid ancestors of cultivated peanut.</title>
        <authorList>
            <person name="Bertioli D.J."/>
            <person name="Cannon S.B."/>
            <person name="Froenicke L."/>
            <person name="Huang G."/>
            <person name="Farmer A.D."/>
            <person name="Cannon E.K."/>
            <person name="Liu X."/>
            <person name="Gao D."/>
            <person name="Clevenger J."/>
            <person name="Dash S."/>
            <person name="Ren L."/>
            <person name="Moretzsohn M.C."/>
            <person name="Shirasawa K."/>
            <person name="Huang W."/>
            <person name="Vidigal B."/>
            <person name="Abernathy B."/>
            <person name="Chu Y."/>
            <person name="Niederhuth C.E."/>
            <person name="Umale P."/>
            <person name="Araujo A.C."/>
            <person name="Kozik A."/>
            <person name="Kim K.D."/>
            <person name="Burow M.D."/>
            <person name="Varshney R.K."/>
            <person name="Wang X."/>
            <person name="Zhang X."/>
            <person name="Barkley N."/>
            <person name="Guimaraes P.M."/>
            <person name="Isobe S."/>
            <person name="Guo B."/>
            <person name="Liao B."/>
            <person name="Stalker H.T."/>
            <person name="Schmitz R.J."/>
            <person name="Scheffler B.E."/>
            <person name="Leal-Bertioli S.C."/>
            <person name="Xun X."/>
            <person name="Jackson S.A."/>
            <person name="Michelmore R."/>
            <person name="Ozias-Akins P."/>
        </authorList>
    </citation>
    <scope>NUCLEOTIDE SEQUENCE [LARGE SCALE GENOMIC DNA]</scope>
    <source>
        <strain evidence="2">cv. V14167</strain>
    </source>
</reference>
<feature type="compositionally biased region" description="Polar residues" evidence="1">
    <location>
        <begin position="60"/>
        <end position="78"/>
    </location>
</feature>
<keyword evidence="2" id="KW-1185">Reference proteome</keyword>
<sequence length="292" mass="33676">MERNQVAAVNTQPPAQERLNTEEGCDREQANYVGNSSRQPYDPHSKIYSPSWKNHPNFGWKNQQTQTQDHRPQNSNHFPSDIENNPRGETRNLKWEEYKAITLRSEDILEEEAIRPTEHNKRFPKEKLEGTKQGNDPAQRKDPMEKEVLKRYMPKAPFPQRLKGGGKEKKYSRFLDTFKSLHINIPFIEALQQMPSYIKCMKELLTKKSPLKGGQTIVTTKECSALIQKYLPTKKKNPGSFHIPYVIGDTRIDRGFCDLGASTNLMSVALMRKLQINDLKPTNIILQLADKT</sequence>
<dbReference type="AlphaFoldDB" id="A0A6P4DGM1"/>
<dbReference type="GeneID" id="107489560"/>
<dbReference type="KEGG" id="adu:107489560"/>
<name>A0A6P4DGM1_ARADU</name>
<dbReference type="Gene3D" id="2.40.70.10">
    <property type="entry name" value="Acid Proteases"/>
    <property type="match status" value="1"/>
</dbReference>
<reference evidence="3" key="2">
    <citation type="submission" date="2025-08" db="UniProtKB">
        <authorList>
            <consortium name="RefSeq"/>
        </authorList>
    </citation>
    <scope>IDENTIFICATION</scope>
    <source>
        <tissue evidence="3">Whole plant</tissue>
    </source>
</reference>
<feature type="compositionally biased region" description="Basic and acidic residues" evidence="1">
    <location>
        <begin position="19"/>
        <end position="29"/>
    </location>
</feature>
<dbReference type="Proteomes" id="UP000515211">
    <property type="component" value="Chromosome 5"/>
</dbReference>
<protein>
    <submittedName>
        <fullName evidence="3">Uncharacterized protein LOC107489560</fullName>
    </submittedName>
</protein>
<feature type="region of interest" description="Disordered" evidence="1">
    <location>
        <begin position="117"/>
        <end position="141"/>
    </location>
</feature>
<dbReference type="InterPro" id="IPR021109">
    <property type="entry name" value="Peptidase_aspartic_dom_sf"/>
</dbReference>
<accession>A0A6P4DGM1</accession>
<organism evidence="2 3">
    <name type="scientific">Arachis duranensis</name>
    <name type="common">Wild peanut</name>
    <dbReference type="NCBI Taxonomy" id="130453"/>
    <lineage>
        <taxon>Eukaryota</taxon>
        <taxon>Viridiplantae</taxon>
        <taxon>Streptophyta</taxon>
        <taxon>Embryophyta</taxon>
        <taxon>Tracheophyta</taxon>
        <taxon>Spermatophyta</taxon>
        <taxon>Magnoliopsida</taxon>
        <taxon>eudicotyledons</taxon>
        <taxon>Gunneridae</taxon>
        <taxon>Pentapetalae</taxon>
        <taxon>rosids</taxon>
        <taxon>fabids</taxon>
        <taxon>Fabales</taxon>
        <taxon>Fabaceae</taxon>
        <taxon>Papilionoideae</taxon>
        <taxon>50 kb inversion clade</taxon>
        <taxon>dalbergioids sensu lato</taxon>
        <taxon>Dalbergieae</taxon>
        <taxon>Pterocarpus clade</taxon>
        <taxon>Arachis</taxon>
    </lineage>
</organism>
<evidence type="ECO:0000256" key="1">
    <source>
        <dbReference type="SAM" id="MobiDB-lite"/>
    </source>
</evidence>
<dbReference type="PANTHER" id="PTHR33067">
    <property type="entry name" value="RNA-DIRECTED DNA POLYMERASE-RELATED"/>
    <property type="match status" value="1"/>
</dbReference>
<feature type="region of interest" description="Disordered" evidence="1">
    <location>
        <begin position="1"/>
        <end position="90"/>
    </location>
</feature>
<evidence type="ECO:0000313" key="2">
    <source>
        <dbReference type="Proteomes" id="UP000515211"/>
    </source>
</evidence>
<feature type="compositionally biased region" description="Basic and acidic residues" evidence="1">
    <location>
        <begin position="117"/>
        <end position="130"/>
    </location>
</feature>
<evidence type="ECO:0000313" key="3">
    <source>
        <dbReference type="RefSeq" id="XP_015965793.1"/>
    </source>
</evidence>
<gene>
    <name evidence="3" type="primary">LOC107489560</name>
</gene>
<dbReference type="RefSeq" id="XP_015965793.1">
    <property type="nucleotide sequence ID" value="XM_016110307.1"/>
</dbReference>